<evidence type="ECO:0000256" key="10">
    <source>
        <dbReference type="SAM" id="Coils"/>
    </source>
</evidence>
<dbReference type="GO" id="GO:0008270">
    <property type="term" value="F:zinc ion binding"/>
    <property type="evidence" value="ECO:0007669"/>
    <property type="project" value="UniProtKB-KW"/>
</dbReference>
<dbReference type="PANTHER" id="PTHR24104">
    <property type="entry name" value="E3 UBIQUITIN-PROTEIN LIGASE NHLRC1-RELATED"/>
    <property type="match status" value="1"/>
</dbReference>
<dbReference type="InterPro" id="IPR017907">
    <property type="entry name" value="Znf_RING_CS"/>
</dbReference>
<accession>A0A6P4Y2F2</accession>
<dbReference type="InterPro" id="IPR001258">
    <property type="entry name" value="NHL_repeat"/>
</dbReference>
<reference evidence="15" key="1">
    <citation type="submission" date="2025-08" db="UniProtKB">
        <authorList>
            <consortium name="RefSeq"/>
        </authorList>
    </citation>
    <scope>IDENTIFICATION</scope>
    <source>
        <tissue evidence="15">Gonad</tissue>
    </source>
</reference>
<keyword evidence="14" id="KW-1185">Reference proteome</keyword>
<evidence type="ECO:0000256" key="3">
    <source>
        <dbReference type="ARBA" id="ARBA00012483"/>
    </source>
</evidence>
<dbReference type="GO" id="GO:0000209">
    <property type="term" value="P:protein polyubiquitination"/>
    <property type="evidence" value="ECO:0007669"/>
    <property type="project" value="TreeGrafter"/>
</dbReference>
<organism evidence="14 15">
    <name type="scientific">Branchiostoma belcheri</name>
    <name type="common">Amphioxus</name>
    <dbReference type="NCBI Taxonomy" id="7741"/>
    <lineage>
        <taxon>Eukaryota</taxon>
        <taxon>Metazoa</taxon>
        <taxon>Chordata</taxon>
        <taxon>Cephalochordata</taxon>
        <taxon>Leptocardii</taxon>
        <taxon>Amphioxiformes</taxon>
        <taxon>Branchiostomatidae</taxon>
        <taxon>Branchiostoma</taxon>
    </lineage>
</organism>
<evidence type="ECO:0000313" key="15">
    <source>
        <dbReference type="RefSeq" id="XP_019618658.1"/>
    </source>
</evidence>
<dbReference type="SUPFAM" id="SSF57845">
    <property type="entry name" value="B-box zinc-binding domain"/>
    <property type="match status" value="1"/>
</dbReference>
<evidence type="ECO:0000256" key="7">
    <source>
        <dbReference type="ARBA" id="ARBA00022833"/>
    </source>
</evidence>
<keyword evidence="10" id="KW-0175">Coiled coil</keyword>
<dbReference type="SMART" id="SM00336">
    <property type="entry name" value="BBOX"/>
    <property type="match status" value="1"/>
</dbReference>
<protein>
    <recommendedName>
        <fullName evidence="3">RING-type E3 ubiquitin transferase</fullName>
        <ecNumber evidence="3">2.3.2.27</ecNumber>
    </recommendedName>
</protein>
<keyword evidence="6 8" id="KW-0863">Zinc-finger</keyword>
<dbReference type="PROSITE" id="PS50119">
    <property type="entry name" value="ZF_BBOX"/>
    <property type="match status" value="1"/>
</dbReference>
<dbReference type="Gene3D" id="2.120.10.30">
    <property type="entry name" value="TolB, C-terminal domain"/>
    <property type="match status" value="2"/>
</dbReference>
<dbReference type="GO" id="GO:0043161">
    <property type="term" value="P:proteasome-mediated ubiquitin-dependent protein catabolic process"/>
    <property type="evidence" value="ECO:0007669"/>
    <property type="project" value="TreeGrafter"/>
</dbReference>
<dbReference type="SUPFAM" id="SSF57850">
    <property type="entry name" value="RING/U-box"/>
    <property type="match status" value="1"/>
</dbReference>
<feature type="repeat" description="NHL" evidence="9">
    <location>
        <begin position="544"/>
        <end position="581"/>
    </location>
</feature>
<evidence type="ECO:0000256" key="9">
    <source>
        <dbReference type="PROSITE-ProRule" id="PRU00504"/>
    </source>
</evidence>
<dbReference type="PROSITE" id="PS51125">
    <property type="entry name" value="NHL"/>
    <property type="match status" value="4"/>
</dbReference>
<dbReference type="Pfam" id="PF00643">
    <property type="entry name" value="zf-B_box"/>
    <property type="match status" value="1"/>
</dbReference>
<feature type="domain" description="B box-type" evidence="13">
    <location>
        <begin position="96"/>
        <end position="137"/>
    </location>
</feature>
<dbReference type="GO" id="GO:0061630">
    <property type="term" value="F:ubiquitin protein ligase activity"/>
    <property type="evidence" value="ECO:0007669"/>
    <property type="project" value="UniProtKB-EC"/>
</dbReference>
<dbReference type="InterPro" id="IPR050952">
    <property type="entry name" value="TRIM-NHL_E3_ligases"/>
</dbReference>
<dbReference type="InterPro" id="IPR001841">
    <property type="entry name" value="Znf_RING"/>
</dbReference>
<dbReference type="AlphaFoldDB" id="A0A6P4Y2F2"/>
<dbReference type="RefSeq" id="XP_019618658.1">
    <property type="nucleotide sequence ID" value="XM_019763099.1"/>
</dbReference>
<feature type="repeat" description="NHL" evidence="9">
    <location>
        <begin position="353"/>
        <end position="396"/>
    </location>
</feature>
<dbReference type="FunFam" id="3.30.40.10:FF:000032">
    <property type="entry name" value="Tripartite motif containing 2"/>
    <property type="match status" value="1"/>
</dbReference>
<dbReference type="FunFam" id="2.120.10.30:FF:000206">
    <property type="entry name" value="Predicted protein"/>
    <property type="match status" value="1"/>
</dbReference>
<dbReference type="CDD" id="cd19756">
    <property type="entry name" value="Bbox2"/>
    <property type="match status" value="1"/>
</dbReference>
<dbReference type="InterPro" id="IPR018957">
    <property type="entry name" value="Znf_C3HC4_RING-type"/>
</dbReference>
<dbReference type="Gene3D" id="3.30.40.10">
    <property type="entry name" value="Zinc/RING finger domain, C3HC4 (zinc finger)"/>
    <property type="match status" value="1"/>
</dbReference>
<comment type="catalytic activity">
    <reaction evidence="1">
        <text>S-ubiquitinyl-[E2 ubiquitin-conjugating enzyme]-L-cysteine + [acceptor protein]-L-lysine = [E2 ubiquitin-conjugating enzyme]-L-cysteine + N(6)-ubiquitinyl-[acceptor protein]-L-lysine.</text>
        <dbReference type="EC" id="2.3.2.27"/>
    </reaction>
</comment>
<sequence length="625" mass="70811">MAMEEELPKRIKDEFLQCWLCLDTFKRPKALPCLHTFCERCLQDYVEDRPKFLCPYCRADTKLPEGGVAALPNNFWIASMKDLLENQKPAQDDSDSDSGMCRVHGNQDLSYYCNTCEDVICRECISHSHSQHSVSTLDEVVEKSHREIRSLLEKGRDKLEKYGSQMARLSEEEQKLKLNKLKVERHVKMAAKTLIGRIRIEKESLLQQIQENYSRISDSVKDSKTAQEKHIVELLSIMDQAHNIMSSHERNYKPFKQAEEKLGKLVGTERTETSHFFQGDHMVFHPADAGNSRQHLGQIELNRQLYLQHPTSTDTTKQDVSPHQQHSDVGMAEIKEESRKAKGSMHTPGVTKKYTLGNRGDRHGQFDHPMGIVVSTEDLILVADSHNGRIQAFDSTSWKRVNSFSTKLKVEDLSRPTDLAIGSDGNVYVVDLENKSVKVFDQEGRHKLTFPDVLLVDPKSIAVCPASSLLYVTEFSKRDIRVYNTEGKVVRHFSYVLSEEGPFAAVAHVAVNRSGDVVISDEGNNCIKVFSPDGCLKFRIEGEGRRESGGFSWPMGVCVDDQQRLLVTDRGEGKVLQFDADGKFLQYLLTWKDGLKHPYGIDITTDGQVFVTDEGKHCIFAVTLT</sequence>
<dbReference type="PANTHER" id="PTHR24104:SF57">
    <property type="entry name" value="BEE-MILK PROTEIN"/>
    <property type="match status" value="1"/>
</dbReference>
<dbReference type="Proteomes" id="UP000515135">
    <property type="component" value="Unplaced"/>
</dbReference>
<evidence type="ECO:0000313" key="14">
    <source>
        <dbReference type="Proteomes" id="UP000515135"/>
    </source>
</evidence>
<evidence type="ECO:0000256" key="11">
    <source>
        <dbReference type="SAM" id="MobiDB-lite"/>
    </source>
</evidence>
<evidence type="ECO:0000256" key="4">
    <source>
        <dbReference type="ARBA" id="ARBA00022723"/>
    </source>
</evidence>
<dbReference type="OrthoDB" id="264520at2759"/>
<dbReference type="PROSITE" id="PS50089">
    <property type="entry name" value="ZF_RING_2"/>
    <property type="match status" value="1"/>
</dbReference>
<feature type="coiled-coil region" evidence="10">
    <location>
        <begin position="152"/>
        <end position="186"/>
    </location>
</feature>
<dbReference type="EC" id="2.3.2.27" evidence="3"/>
<dbReference type="InterPro" id="IPR013083">
    <property type="entry name" value="Znf_RING/FYVE/PHD"/>
</dbReference>
<proteinExistence type="inferred from homology"/>
<dbReference type="Pfam" id="PF00097">
    <property type="entry name" value="zf-C3HC4"/>
    <property type="match status" value="1"/>
</dbReference>
<evidence type="ECO:0000256" key="2">
    <source>
        <dbReference type="ARBA" id="ARBA00008518"/>
    </source>
</evidence>
<feature type="region of interest" description="Disordered" evidence="11">
    <location>
        <begin position="338"/>
        <end position="357"/>
    </location>
</feature>
<dbReference type="CDD" id="cd05819">
    <property type="entry name" value="NHL"/>
    <property type="match status" value="1"/>
</dbReference>
<feature type="repeat" description="NHL" evidence="9">
    <location>
        <begin position="412"/>
        <end position="443"/>
    </location>
</feature>
<dbReference type="FunFam" id="3.30.160.60:FF:002399">
    <property type="entry name" value="Predicted protein"/>
    <property type="match status" value="1"/>
</dbReference>
<dbReference type="Pfam" id="PF01436">
    <property type="entry name" value="NHL"/>
    <property type="match status" value="3"/>
</dbReference>
<keyword evidence="4" id="KW-0479">Metal-binding</keyword>
<dbReference type="InterPro" id="IPR011042">
    <property type="entry name" value="6-blade_b-propeller_TolB-like"/>
</dbReference>
<dbReference type="PROSITE" id="PS00518">
    <property type="entry name" value="ZF_RING_1"/>
    <property type="match status" value="1"/>
</dbReference>
<dbReference type="GeneID" id="109465716"/>
<dbReference type="SMART" id="SM00184">
    <property type="entry name" value="RING"/>
    <property type="match status" value="1"/>
</dbReference>
<keyword evidence="5" id="KW-0677">Repeat</keyword>
<gene>
    <name evidence="15" type="primary">LOC109465716</name>
</gene>
<evidence type="ECO:0000256" key="5">
    <source>
        <dbReference type="ARBA" id="ARBA00022737"/>
    </source>
</evidence>
<evidence type="ECO:0000256" key="8">
    <source>
        <dbReference type="PROSITE-ProRule" id="PRU00024"/>
    </source>
</evidence>
<evidence type="ECO:0000256" key="1">
    <source>
        <dbReference type="ARBA" id="ARBA00000900"/>
    </source>
</evidence>
<name>A0A6P4Y2F2_BRABE</name>
<comment type="similarity">
    <text evidence="2">Belongs to the TRIM/RBCC family.</text>
</comment>
<evidence type="ECO:0000259" key="12">
    <source>
        <dbReference type="PROSITE" id="PS50089"/>
    </source>
</evidence>
<evidence type="ECO:0000256" key="6">
    <source>
        <dbReference type="ARBA" id="ARBA00022771"/>
    </source>
</evidence>
<dbReference type="Gene3D" id="3.30.160.60">
    <property type="entry name" value="Classic Zinc Finger"/>
    <property type="match status" value="1"/>
</dbReference>
<feature type="domain" description="RING-type" evidence="12">
    <location>
        <begin position="18"/>
        <end position="58"/>
    </location>
</feature>
<dbReference type="SUPFAM" id="SSF101898">
    <property type="entry name" value="NHL repeat"/>
    <property type="match status" value="1"/>
</dbReference>
<evidence type="ECO:0000259" key="13">
    <source>
        <dbReference type="PROSITE" id="PS50119"/>
    </source>
</evidence>
<dbReference type="InterPro" id="IPR000315">
    <property type="entry name" value="Znf_B-box"/>
</dbReference>
<dbReference type="KEGG" id="bbel:109465716"/>
<keyword evidence="7" id="KW-0862">Zinc</keyword>
<feature type="repeat" description="NHL" evidence="9">
    <location>
        <begin position="493"/>
        <end position="533"/>
    </location>
</feature>